<feature type="region of interest" description="Disordered" evidence="5">
    <location>
        <begin position="92"/>
        <end position="121"/>
    </location>
</feature>
<organism evidence="7 8">
    <name type="scientific">Dioscorea cayennensis subsp. rotundata</name>
    <name type="common">White Guinea yam</name>
    <name type="synonym">Dioscorea rotundata</name>
    <dbReference type="NCBI Taxonomy" id="55577"/>
    <lineage>
        <taxon>Eukaryota</taxon>
        <taxon>Viridiplantae</taxon>
        <taxon>Streptophyta</taxon>
        <taxon>Embryophyta</taxon>
        <taxon>Tracheophyta</taxon>
        <taxon>Spermatophyta</taxon>
        <taxon>Magnoliopsida</taxon>
        <taxon>Liliopsida</taxon>
        <taxon>Dioscoreales</taxon>
        <taxon>Dioscoreaceae</taxon>
        <taxon>Dioscorea</taxon>
    </lineage>
</organism>
<reference evidence="8" key="1">
    <citation type="submission" date="2025-08" db="UniProtKB">
        <authorList>
            <consortium name="RefSeq"/>
        </authorList>
    </citation>
    <scope>IDENTIFICATION</scope>
</reference>
<feature type="compositionally biased region" description="Polar residues" evidence="5">
    <location>
        <begin position="561"/>
        <end position="571"/>
    </location>
</feature>
<evidence type="ECO:0000259" key="6">
    <source>
        <dbReference type="Pfam" id="PF13178"/>
    </source>
</evidence>
<dbReference type="RefSeq" id="XP_039114072.1">
    <property type="nucleotide sequence ID" value="XM_039258138.1"/>
</dbReference>
<feature type="compositionally biased region" description="Polar residues" evidence="5">
    <location>
        <begin position="372"/>
        <end position="390"/>
    </location>
</feature>
<dbReference type="InterPro" id="IPR000048">
    <property type="entry name" value="IQ_motif_EF-hand-BS"/>
</dbReference>
<feature type="compositionally biased region" description="Polar residues" evidence="5">
    <location>
        <begin position="461"/>
        <end position="472"/>
    </location>
</feature>
<comment type="subunit">
    <text evidence="3">Binds to multiple calmodulin (CaM) in the presence of Ca(2+) and CaM-like proteins.</text>
</comment>
<sequence>MGKSTSSCLKIITCGGRSGGDSENEDLAETKAASENRRWSFRKKSSGHRVLSDTVISEPLSTVCDKETLQATTTKFDSPIHSNIPVKLQAEDKPKETLPLSPDLANSEVTSTQLADTKTESDDNVRELSAVVIQSAIRRYLAQKEHLKVKNVVKLQAVVRGHIVRRQAVGTLRCVQAIVKMQALVRVRYARQTIEKSTHSGNSNTKANKAQSSIQIVISNGFARQLLESAPKQKPIYINCEPSRPDSAAWKWLERWMAVTSSDIQEQILNKVDVPDFLEETNLDASEASSEVPITDFPMSSTSTLAVNGSAKPEDDDSIINTISGLEYQHPASNPCEALSSLEKVDQDNSNLEIQNLETSQLSAAKSEHAVQDTSNPVPVETSLEQNEASESIPELAINKSDSESQSPKSTNKGEPVEIEEKRFAFGSRRMTNPAFAAVQSKFEELSSSQSMGRSARSIDQDTVLQSKSDNVQSKVDPLIKAMDYPLSKNSVSYDSKAQMASSECGTEISISSALGSPERSETESGETALEAGAFVKENHGANDGANNAVNVTNLNAEANDSTSDLKTLQPQKKEGDGSETDLTVVAGMVQSEKQPPEPETSEIETHLEKPTDQLGYRSSPEGSPRRPTTILESSGISSTQNSVNAKSSKKDIVNQKAQMVEKRSPSTPINESGQRISTEQSPKDPKNAKRRTSFSTTKSDGVDHEPRLSSSKSLPSYMQATESARAKAQGSISPKSSPDVHDKDHARKRHSLPIANAKQDSSPRMQRSTSQAQQNAKERRWQR</sequence>
<dbReference type="GO" id="GO:0005516">
    <property type="term" value="F:calmodulin binding"/>
    <property type="evidence" value="ECO:0007669"/>
    <property type="project" value="UniProtKB-KW"/>
</dbReference>
<evidence type="ECO:0000313" key="8">
    <source>
        <dbReference type="RefSeq" id="XP_039114072.1"/>
    </source>
</evidence>
<feature type="compositionally biased region" description="Low complexity" evidence="5">
    <location>
        <begin position="542"/>
        <end position="560"/>
    </location>
</feature>
<dbReference type="AlphaFoldDB" id="A0AB40AGQ1"/>
<evidence type="ECO:0000313" key="7">
    <source>
        <dbReference type="Proteomes" id="UP001515500"/>
    </source>
</evidence>
<dbReference type="Pfam" id="PF00612">
    <property type="entry name" value="IQ"/>
    <property type="match status" value="2"/>
</dbReference>
<feature type="compositionally biased region" description="Basic and acidic residues" evidence="5">
    <location>
        <begin position="649"/>
        <end position="665"/>
    </location>
</feature>
<dbReference type="InterPro" id="IPR027417">
    <property type="entry name" value="P-loop_NTPase"/>
</dbReference>
<accession>A0AB40AGQ1</accession>
<dbReference type="GeneID" id="120249583"/>
<dbReference type="SMART" id="SM00015">
    <property type="entry name" value="IQ"/>
    <property type="match status" value="2"/>
</dbReference>
<proteinExistence type="inferred from homology"/>
<feature type="region of interest" description="Disordered" evidence="5">
    <location>
        <begin position="365"/>
        <end position="419"/>
    </location>
</feature>
<dbReference type="PROSITE" id="PS50096">
    <property type="entry name" value="IQ"/>
    <property type="match status" value="3"/>
</dbReference>
<feature type="region of interest" description="Disordered" evidence="5">
    <location>
        <begin position="448"/>
        <end position="472"/>
    </location>
</feature>
<dbReference type="InterPro" id="IPR025064">
    <property type="entry name" value="DUF4005"/>
</dbReference>
<name>A0AB40AGQ1_DIOCR</name>
<feature type="compositionally biased region" description="Polar residues" evidence="5">
    <location>
        <begin position="631"/>
        <end position="647"/>
    </location>
</feature>
<comment type="similarity">
    <text evidence="2">Belongs to the IQD family.</text>
</comment>
<protein>
    <submittedName>
        <fullName evidence="8">Protein IQ-DOMAIN 32-like</fullName>
    </submittedName>
</protein>
<evidence type="ECO:0000256" key="1">
    <source>
        <dbReference type="ARBA" id="ARBA00022860"/>
    </source>
</evidence>
<dbReference type="Proteomes" id="UP001515500">
    <property type="component" value="Chromosome 19"/>
</dbReference>
<feature type="compositionally biased region" description="Polar residues" evidence="5">
    <location>
        <begin position="107"/>
        <end position="116"/>
    </location>
</feature>
<feature type="compositionally biased region" description="Polar residues" evidence="5">
    <location>
        <begin position="709"/>
        <end position="723"/>
    </location>
</feature>
<dbReference type="PANTHER" id="PTHR32295">
    <property type="entry name" value="IQ-DOMAIN 5-RELATED"/>
    <property type="match status" value="1"/>
</dbReference>
<feature type="region of interest" description="Disordered" evidence="5">
    <location>
        <begin position="513"/>
        <end position="784"/>
    </location>
</feature>
<evidence type="ECO:0000256" key="3">
    <source>
        <dbReference type="ARBA" id="ARBA00024378"/>
    </source>
</evidence>
<evidence type="ECO:0000256" key="4">
    <source>
        <dbReference type="ARBA" id="ARBA00045534"/>
    </source>
</evidence>
<keyword evidence="1" id="KW-0112">Calmodulin-binding</keyword>
<evidence type="ECO:0000256" key="2">
    <source>
        <dbReference type="ARBA" id="ARBA00024341"/>
    </source>
</evidence>
<dbReference type="Pfam" id="PF13178">
    <property type="entry name" value="DUF4005"/>
    <property type="match status" value="1"/>
</dbReference>
<feature type="domain" description="DUF4005" evidence="6">
    <location>
        <begin position="697"/>
        <end position="775"/>
    </location>
</feature>
<dbReference type="PANTHER" id="PTHR32295:SF154">
    <property type="entry name" value="PROTEIN IQ-DOMAIN 32"/>
    <property type="match status" value="1"/>
</dbReference>
<evidence type="ECO:0000256" key="5">
    <source>
        <dbReference type="SAM" id="MobiDB-lite"/>
    </source>
</evidence>
<feature type="compositionally biased region" description="Polar residues" evidence="5">
    <location>
        <begin position="404"/>
        <end position="413"/>
    </location>
</feature>
<gene>
    <name evidence="8" type="primary">LOC120249583</name>
</gene>
<feature type="compositionally biased region" description="Low complexity" evidence="5">
    <location>
        <begin position="448"/>
        <end position="458"/>
    </location>
</feature>
<keyword evidence="7" id="KW-1185">Reference proteome</keyword>
<dbReference type="SUPFAM" id="SSF52540">
    <property type="entry name" value="P-loop containing nucleoside triphosphate hydrolases"/>
    <property type="match status" value="1"/>
</dbReference>
<feature type="compositionally biased region" description="Polar residues" evidence="5">
    <location>
        <begin position="759"/>
        <end position="776"/>
    </location>
</feature>
<comment type="function">
    <text evidence="4">May be involved in cooperative interactions with calmodulins or calmodulin-like proteins. Recruits calmodulin proteins to microtubules, thus being a potential scaffold in cellular signaling and trafficking. May associate with nucleic acids and regulate gene expression at the transcriptional or post-transcriptional level.</text>
</comment>
<dbReference type="Gene3D" id="1.20.5.190">
    <property type="match status" value="1"/>
</dbReference>
<feature type="compositionally biased region" description="Polar residues" evidence="5">
    <location>
        <begin position="666"/>
        <end position="681"/>
    </location>
</feature>